<proteinExistence type="predicted"/>
<dbReference type="SUPFAM" id="SSF54534">
    <property type="entry name" value="FKBP-like"/>
    <property type="match status" value="1"/>
</dbReference>
<dbReference type="KEGG" id="lse:F1C12_03755"/>
<gene>
    <name evidence="3" type="ORF">F1C12_03755</name>
</gene>
<accession>A0A7G6Y773</accession>
<dbReference type="InterPro" id="IPR046357">
    <property type="entry name" value="PPIase_dom_sf"/>
</dbReference>
<organism evidence="3 4">
    <name type="scientific">Leifsonia shinshuensis</name>
    <dbReference type="NCBI Taxonomy" id="150026"/>
    <lineage>
        <taxon>Bacteria</taxon>
        <taxon>Bacillati</taxon>
        <taxon>Actinomycetota</taxon>
        <taxon>Actinomycetes</taxon>
        <taxon>Micrococcales</taxon>
        <taxon>Microbacteriaceae</taxon>
        <taxon>Leifsonia</taxon>
    </lineage>
</organism>
<dbReference type="EMBL" id="CP043641">
    <property type="protein sequence ID" value="QNE34338.1"/>
    <property type="molecule type" value="Genomic_DNA"/>
</dbReference>
<evidence type="ECO:0000256" key="2">
    <source>
        <dbReference type="SAM" id="SignalP"/>
    </source>
</evidence>
<evidence type="ECO:0000313" key="4">
    <source>
        <dbReference type="Proteomes" id="UP000515511"/>
    </source>
</evidence>
<name>A0A7G6Y773_9MICO</name>
<sequence length="306" mass="30747">MRRATALGRSSVALLAVGIAAAALTGCSSNPNADCGSALKSGQASSLVQATGPLGKQPKITMPTPVDTTTSERTIITTGTGAPVINGQMVEIQYTLLDGQTGQVGEKGSYGGDTTPITIGNSNAAISKGLLCAPVGSRVAVAISPKDSGGAGSGNTTILVADIMHAYLPAANGAVRPSVSGFPTVVLAPTGQPGITIPSSGGAPKSVRTETLKQGDGEEVKATSQVVLHYTAVGWDQKNVVMSSWQSKSPDIVSMSTGQSALNQALPQEVLKPLVGQKVGSQLVIEAPANGNVPAAAWVVDILGVR</sequence>
<feature type="signal peptide" evidence="2">
    <location>
        <begin position="1"/>
        <end position="22"/>
    </location>
</feature>
<evidence type="ECO:0000256" key="1">
    <source>
        <dbReference type="SAM" id="MobiDB-lite"/>
    </source>
</evidence>
<dbReference type="Gene3D" id="3.10.50.40">
    <property type="match status" value="1"/>
</dbReference>
<dbReference type="AlphaFoldDB" id="A0A7G6Y773"/>
<feature type="chain" id="PRO_5028981037" evidence="2">
    <location>
        <begin position="23"/>
        <end position="306"/>
    </location>
</feature>
<evidence type="ECO:0000313" key="3">
    <source>
        <dbReference type="EMBL" id="QNE34338.1"/>
    </source>
</evidence>
<reference evidence="4" key="1">
    <citation type="submission" date="2019-09" db="EMBL/GenBank/DDBJ databases">
        <title>Antimicrobial potential of Antarctic Bacteria.</title>
        <authorList>
            <person name="Benaud N."/>
            <person name="Edwards R.J."/>
            <person name="Ferrari B.C."/>
        </authorList>
    </citation>
    <scope>NUCLEOTIDE SEQUENCE [LARGE SCALE GENOMIC DNA]</scope>
    <source>
        <strain evidence="4">INR9</strain>
    </source>
</reference>
<dbReference type="RefSeq" id="WP_185277505.1">
    <property type="nucleotide sequence ID" value="NZ_CP043641.1"/>
</dbReference>
<keyword evidence="2" id="KW-0732">Signal</keyword>
<feature type="region of interest" description="Disordered" evidence="1">
    <location>
        <begin position="50"/>
        <end position="69"/>
    </location>
</feature>
<keyword evidence="3" id="KW-0413">Isomerase</keyword>
<dbReference type="PROSITE" id="PS51257">
    <property type="entry name" value="PROKAR_LIPOPROTEIN"/>
    <property type="match status" value="1"/>
</dbReference>
<dbReference type="Proteomes" id="UP000515511">
    <property type="component" value="Chromosome"/>
</dbReference>
<dbReference type="GO" id="GO:0003755">
    <property type="term" value="F:peptidyl-prolyl cis-trans isomerase activity"/>
    <property type="evidence" value="ECO:0007669"/>
    <property type="project" value="InterPro"/>
</dbReference>
<protein>
    <submittedName>
        <fullName evidence="3">Peptidylprolyl isomerase</fullName>
    </submittedName>
</protein>